<evidence type="ECO:0000256" key="1">
    <source>
        <dbReference type="SAM" id="MobiDB-lite"/>
    </source>
</evidence>
<keyword evidence="2" id="KW-0812">Transmembrane</keyword>
<protein>
    <recommendedName>
        <fullName evidence="3">DUF8017 domain-containing protein</fullName>
    </recommendedName>
</protein>
<feature type="region of interest" description="Disordered" evidence="1">
    <location>
        <begin position="90"/>
        <end position="117"/>
    </location>
</feature>
<feature type="transmembrane region" description="Helical" evidence="2">
    <location>
        <begin position="63"/>
        <end position="86"/>
    </location>
</feature>
<evidence type="ECO:0000259" key="3">
    <source>
        <dbReference type="Pfam" id="PF26056"/>
    </source>
</evidence>
<feature type="region of interest" description="Disordered" evidence="1">
    <location>
        <begin position="1"/>
        <end position="58"/>
    </location>
</feature>
<reference evidence="4 5" key="1">
    <citation type="submission" date="2020-07" db="EMBL/GenBank/DDBJ databases">
        <title>Sequencing the genomes of 1000 actinobacteria strains.</title>
        <authorList>
            <person name="Klenk H.-P."/>
        </authorList>
    </citation>
    <scope>NUCLEOTIDE SEQUENCE [LARGE SCALE GENOMIC DNA]</scope>
    <source>
        <strain evidence="4 5">DSM 45975</strain>
    </source>
</reference>
<evidence type="ECO:0000313" key="5">
    <source>
        <dbReference type="Proteomes" id="UP000569329"/>
    </source>
</evidence>
<dbReference type="AlphaFoldDB" id="A0A839DSV1"/>
<keyword evidence="5" id="KW-1185">Reference proteome</keyword>
<gene>
    <name evidence="4" type="ORF">FHX42_000675</name>
</gene>
<sequence length="293" mass="30917">MTWPNGGQHGDWSQAGPRNQPPPGGYGGYPGPHSARGRPPHDGTGMFEDPLPPDGRPPKRRRYLAIAFAATLVLVLAGAVTAGVLLGNRGSEPKAQSASPTDQPRRPSSGPPSRVPGWAVAYNSRSRIAYDVPADWRVFPPEETFDVPALGDVAFRGLANGPGYTCDGRDRVIGTVGSTAVKPTKTLETTAVEFARTMGRTLYEQARPQVRVKQPRAVTVDGVDAVRTEATVTMPSGKPCAPTESKLGVIALRGENSYVVVVAAGEKARPAARPSAEGATAVSRVIDTVRPVR</sequence>
<comment type="caution">
    <text evidence="4">The sequence shown here is derived from an EMBL/GenBank/DDBJ whole genome shotgun (WGS) entry which is preliminary data.</text>
</comment>
<evidence type="ECO:0000256" key="2">
    <source>
        <dbReference type="SAM" id="Phobius"/>
    </source>
</evidence>
<dbReference type="Pfam" id="PF26056">
    <property type="entry name" value="DUF8017"/>
    <property type="match status" value="1"/>
</dbReference>
<proteinExistence type="predicted"/>
<keyword evidence="2" id="KW-0472">Membrane</keyword>
<dbReference type="InterPro" id="IPR058330">
    <property type="entry name" value="DUF8017"/>
</dbReference>
<dbReference type="Proteomes" id="UP000569329">
    <property type="component" value="Unassembled WGS sequence"/>
</dbReference>
<feature type="domain" description="DUF8017" evidence="3">
    <location>
        <begin position="112"/>
        <end position="292"/>
    </location>
</feature>
<keyword evidence="2" id="KW-1133">Transmembrane helix</keyword>
<organism evidence="4 5">
    <name type="scientific">Halosaccharopolyspora lacisalsi</name>
    <dbReference type="NCBI Taxonomy" id="1000566"/>
    <lineage>
        <taxon>Bacteria</taxon>
        <taxon>Bacillati</taxon>
        <taxon>Actinomycetota</taxon>
        <taxon>Actinomycetes</taxon>
        <taxon>Pseudonocardiales</taxon>
        <taxon>Pseudonocardiaceae</taxon>
        <taxon>Halosaccharopolyspora</taxon>
    </lineage>
</organism>
<evidence type="ECO:0000313" key="4">
    <source>
        <dbReference type="EMBL" id="MBA8823346.1"/>
    </source>
</evidence>
<dbReference type="EMBL" id="JACGWZ010000001">
    <property type="protein sequence ID" value="MBA8823346.1"/>
    <property type="molecule type" value="Genomic_DNA"/>
</dbReference>
<name>A0A839DSV1_9PSEU</name>
<dbReference type="RefSeq" id="WP_182542672.1">
    <property type="nucleotide sequence ID" value="NZ_JACGWZ010000001.1"/>
</dbReference>
<accession>A0A839DSV1</accession>